<dbReference type="SUPFAM" id="SSF52283">
    <property type="entry name" value="Formate/glycerate dehydrogenase catalytic domain-like"/>
    <property type="match status" value="1"/>
</dbReference>
<evidence type="ECO:0000256" key="2">
    <source>
        <dbReference type="ARBA" id="ARBA00023002"/>
    </source>
</evidence>
<gene>
    <name evidence="7" type="ORF">E1H14_06845</name>
</gene>
<dbReference type="OrthoDB" id="9805416at2"/>
<sequence length="316" mass="34267">MRAVFLDTLSLDDLDFSGLESVVEELVLYPNTQPNQVQSRIQGFDLVITNKVVIDAEAIQQADHLALICVVATGVNNIDLNAAQAQGVAVVNCQAYGTHSVAQHVFSLMLALHTRLLDYHQAVQQGRWNQAEQFCLLDYPIFELRGRVLGILGYGVLGAEVARLAEAFGMQVMIAQRPGTQQSEAGRVPLVELLPQIDVLSIHCPLNDATRNLLDAEMLARMKPGSFLINAARGGIVCEEALASVLRSGHLAGAATDVLSVEPPRQGNCLLDPTLPNLIVTPHSAWGSVEARQTILQQTQENILAFQQGAALRRIV</sequence>
<name>A0A5A9W6H0_9GAMM</name>
<evidence type="ECO:0000259" key="6">
    <source>
        <dbReference type="Pfam" id="PF02826"/>
    </source>
</evidence>
<dbReference type="Pfam" id="PF00389">
    <property type="entry name" value="2-Hacid_dh"/>
    <property type="match status" value="1"/>
</dbReference>
<evidence type="ECO:0000256" key="3">
    <source>
        <dbReference type="ARBA" id="ARBA00023027"/>
    </source>
</evidence>
<evidence type="ECO:0000313" key="8">
    <source>
        <dbReference type="Proteomes" id="UP000325302"/>
    </source>
</evidence>
<organism evidence="7 8">
    <name type="scientific">Nitrincola tapanii</name>
    <dbReference type="NCBI Taxonomy" id="1708751"/>
    <lineage>
        <taxon>Bacteria</taxon>
        <taxon>Pseudomonadati</taxon>
        <taxon>Pseudomonadota</taxon>
        <taxon>Gammaproteobacteria</taxon>
        <taxon>Oceanospirillales</taxon>
        <taxon>Oceanospirillaceae</taxon>
        <taxon>Nitrincola</taxon>
    </lineage>
</organism>
<dbReference type="Pfam" id="PF02826">
    <property type="entry name" value="2-Hacid_dh_C"/>
    <property type="match status" value="1"/>
</dbReference>
<dbReference type="SUPFAM" id="SSF51735">
    <property type="entry name" value="NAD(P)-binding Rossmann-fold domains"/>
    <property type="match status" value="1"/>
</dbReference>
<reference evidence="7 8" key="1">
    <citation type="submission" date="2019-03" db="EMBL/GenBank/DDBJ databases">
        <title>Nitrincola sp. nov. isolated from an Indian soda lake.</title>
        <authorList>
            <person name="Joshi A."/>
            <person name="Thite S.V."/>
            <person name="Joseph N."/>
            <person name="Dhotre D."/>
            <person name="Moorthy M."/>
            <person name="Shouche Y.S."/>
        </authorList>
    </citation>
    <scope>NUCLEOTIDE SEQUENCE [LARGE SCALE GENOMIC DNA]</scope>
    <source>
        <strain evidence="7 8">MEB193</strain>
    </source>
</reference>
<dbReference type="InterPro" id="IPR036291">
    <property type="entry name" value="NAD(P)-bd_dom_sf"/>
</dbReference>
<dbReference type="GO" id="GO:0051287">
    <property type="term" value="F:NAD binding"/>
    <property type="evidence" value="ECO:0007669"/>
    <property type="project" value="InterPro"/>
</dbReference>
<evidence type="ECO:0000259" key="5">
    <source>
        <dbReference type="Pfam" id="PF00389"/>
    </source>
</evidence>
<dbReference type="Proteomes" id="UP000325302">
    <property type="component" value="Unassembled WGS sequence"/>
</dbReference>
<feature type="domain" description="D-isomer specific 2-hydroxyacid dehydrogenase NAD-binding" evidence="6">
    <location>
        <begin position="106"/>
        <end position="285"/>
    </location>
</feature>
<dbReference type="InterPro" id="IPR050418">
    <property type="entry name" value="D-iso_2-hydroxyacid_DH_PdxB"/>
</dbReference>
<keyword evidence="2 4" id="KW-0560">Oxidoreductase</keyword>
<dbReference type="NCBIfam" id="NF005069">
    <property type="entry name" value="PRK06487.1"/>
    <property type="match status" value="1"/>
</dbReference>
<dbReference type="Gene3D" id="3.40.50.720">
    <property type="entry name" value="NAD(P)-binding Rossmann-like Domain"/>
    <property type="match status" value="2"/>
</dbReference>
<proteinExistence type="inferred from homology"/>
<comment type="similarity">
    <text evidence="1 4">Belongs to the D-isomer specific 2-hydroxyacid dehydrogenase family.</text>
</comment>
<keyword evidence="8" id="KW-1185">Reference proteome</keyword>
<dbReference type="PANTHER" id="PTHR43761:SF1">
    <property type="entry name" value="D-ISOMER SPECIFIC 2-HYDROXYACID DEHYDROGENASE CATALYTIC DOMAIN-CONTAINING PROTEIN-RELATED"/>
    <property type="match status" value="1"/>
</dbReference>
<dbReference type="EMBL" id="SMRS01000004">
    <property type="protein sequence ID" value="KAA0875131.1"/>
    <property type="molecule type" value="Genomic_DNA"/>
</dbReference>
<keyword evidence="3" id="KW-0520">NAD</keyword>
<protein>
    <submittedName>
        <fullName evidence="7">2-hydroxyacid dehydrogenase</fullName>
    </submittedName>
</protein>
<evidence type="ECO:0000256" key="4">
    <source>
        <dbReference type="RuleBase" id="RU003719"/>
    </source>
</evidence>
<comment type="caution">
    <text evidence="7">The sequence shown here is derived from an EMBL/GenBank/DDBJ whole genome shotgun (WGS) entry which is preliminary data.</text>
</comment>
<feature type="domain" description="D-isomer specific 2-hydroxyacid dehydrogenase catalytic" evidence="5">
    <location>
        <begin position="23"/>
        <end position="316"/>
    </location>
</feature>
<dbReference type="GO" id="GO:0016616">
    <property type="term" value="F:oxidoreductase activity, acting on the CH-OH group of donors, NAD or NADP as acceptor"/>
    <property type="evidence" value="ECO:0007669"/>
    <property type="project" value="InterPro"/>
</dbReference>
<dbReference type="AlphaFoldDB" id="A0A5A9W6H0"/>
<dbReference type="RefSeq" id="WP_149390711.1">
    <property type="nucleotide sequence ID" value="NZ_SMRS01000004.1"/>
</dbReference>
<dbReference type="InterPro" id="IPR006139">
    <property type="entry name" value="D-isomer_2_OHA_DH_cat_dom"/>
</dbReference>
<dbReference type="CDD" id="cd12162">
    <property type="entry name" value="2-Hacid_dh_4"/>
    <property type="match status" value="1"/>
</dbReference>
<evidence type="ECO:0000313" key="7">
    <source>
        <dbReference type="EMBL" id="KAA0875131.1"/>
    </source>
</evidence>
<accession>A0A5A9W6H0</accession>
<dbReference type="InterPro" id="IPR006140">
    <property type="entry name" value="D-isomer_DH_NAD-bd"/>
</dbReference>
<dbReference type="PANTHER" id="PTHR43761">
    <property type="entry name" value="D-ISOMER SPECIFIC 2-HYDROXYACID DEHYDROGENASE FAMILY PROTEIN (AFU_ORTHOLOGUE AFUA_1G13630)"/>
    <property type="match status" value="1"/>
</dbReference>
<evidence type="ECO:0000256" key="1">
    <source>
        <dbReference type="ARBA" id="ARBA00005854"/>
    </source>
</evidence>